<name>A0A975H3R3_9BURK</name>
<dbReference type="Gene3D" id="3.40.630.10">
    <property type="entry name" value="Zn peptidases"/>
    <property type="match status" value="1"/>
</dbReference>
<sequence>MLRWITRTVLALMALLLLAVGVALWRFASYAPADPSIAPDAAAQAYFIDDYAPARQAFLAKGQALAGRFERVEQFAIPVASAQAQGLFVDGLYVPAQKIPKRLLILSSAVHGVEGPAGSAVQRLFIDEFMTPEALQETGVLLLHAVNPYGFAVRRRVTEQNVDLNRNAAATNALYLTDNAGYPLVDPLINPPAPVDLGAWANRLFLLRAGAQIARHGMPPLRQAVLQGQYAVPKGIYYGGGALAPQLQALAPKLQALVNEYPLSMTIDLHTGYGARGQLHVFLNPPADARVRRGLETVFDGPSIDWGTGKDFYTVTGDVTSWIGTLRQHGLHLPAVFEYGTLDSQTTLGAIKSLHISVLENQGVQHGWASPADQARVAQDYREMFNPSSPAWRTKVIADSRAMLTQVMARLPRLQP</sequence>
<dbReference type="EMBL" id="CP071796">
    <property type="protein sequence ID" value="QTD45526.1"/>
    <property type="molecule type" value="Genomic_DNA"/>
</dbReference>
<gene>
    <name evidence="1" type="ORF">J1M35_00930</name>
</gene>
<keyword evidence="2" id="KW-1185">Reference proteome</keyword>
<organism evidence="1 2">
    <name type="scientific">Ottowia testudinis</name>
    <dbReference type="NCBI Taxonomy" id="2816950"/>
    <lineage>
        <taxon>Bacteria</taxon>
        <taxon>Pseudomonadati</taxon>
        <taxon>Pseudomonadota</taxon>
        <taxon>Betaproteobacteria</taxon>
        <taxon>Burkholderiales</taxon>
        <taxon>Comamonadaceae</taxon>
        <taxon>Ottowia</taxon>
    </lineage>
</organism>
<dbReference type="InterPro" id="IPR021259">
    <property type="entry name" value="DUF2817"/>
</dbReference>
<evidence type="ECO:0000313" key="2">
    <source>
        <dbReference type="Proteomes" id="UP000663903"/>
    </source>
</evidence>
<dbReference type="AlphaFoldDB" id="A0A975H3R3"/>
<dbReference type="KEGG" id="otd:J1M35_00930"/>
<dbReference type="Proteomes" id="UP000663903">
    <property type="component" value="Chromosome"/>
</dbReference>
<dbReference type="Pfam" id="PF10994">
    <property type="entry name" value="DUF2817"/>
    <property type="match status" value="1"/>
</dbReference>
<protein>
    <submittedName>
        <fullName evidence="1">DUF2817 domain-containing protein</fullName>
    </submittedName>
</protein>
<accession>A0A975H3R3</accession>
<dbReference type="CDD" id="cd06233">
    <property type="entry name" value="M14-like"/>
    <property type="match status" value="1"/>
</dbReference>
<reference evidence="1" key="1">
    <citation type="submission" date="2021-03" db="EMBL/GenBank/DDBJ databases">
        <title>Ottowia sp. 27C isolated from the cloaca of a Giant Asian pond turtle (Heosemys grandis).</title>
        <authorList>
            <person name="Spergser J."/>
            <person name="Busse H.-J."/>
        </authorList>
    </citation>
    <scope>NUCLEOTIDE SEQUENCE</scope>
    <source>
        <strain evidence="1">27C</strain>
    </source>
</reference>
<evidence type="ECO:0000313" key="1">
    <source>
        <dbReference type="EMBL" id="QTD45526.1"/>
    </source>
</evidence>
<dbReference type="RefSeq" id="WP_208009274.1">
    <property type="nucleotide sequence ID" value="NZ_CP071796.1"/>
</dbReference>
<proteinExistence type="predicted"/>
<dbReference type="SUPFAM" id="SSF53187">
    <property type="entry name" value="Zn-dependent exopeptidases"/>
    <property type="match status" value="1"/>
</dbReference>